<protein>
    <submittedName>
        <fullName evidence="10">Glycosyl transferase family 39</fullName>
    </submittedName>
</protein>
<keyword evidence="6 8" id="KW-1133">Transmembrane helix</keyword>
<feature type="transmembrane region" description="Helical" evidence="8">
    <location>
        <begin position="16"/>
        <end position="34"/>
    </location>
</feature>
<evidence type="ECO:0000256" key="6">
    <source>
        <dbReference type="ARBA" id="ARBA00022989"/>
    </source>
</evidence>
<evidence type="ECO:0000313" key="10">
    <source>
        <dbReference type="EMBL" id="GAL92041.1"/>
    </source>
</evidence>
<evidence type="ECO:0000256" key="3">
    <source>
        <dbReference type="ARBA" id="ARBA00022676"/>
    </source>
</evidence>
<evidence type="ECO:0000313" key="11">
    <source>
        <dbReference type="Proteomes" id="UP000030321"/>
    </source>
</evidence>
<dbReference type="GO" id="GO:0016763">
    <property type="term" value="F:pentosyltransferase activity"/>
    <property type="evidence" value="ECO:0007669"/>
    <property type="project" value="TreeGrafter"/>
</dbReference>
<dbReference type="GO" id="GO:0005886">
    <property type="term" value="C:plasma membrane"/>
    <property type="evidence" value="ECO:0007669"/>
    <property type="project" value="UniProtKB-SubCell"/>
</dbReference>
<feature type="transmembrane region" description="Helical" evidence="8">
    <location>
        <begin position="100"/>
        <end position="118"/>
    </location>
</feature>
<feature type="domain" description="Glycosyltransferase RgtA/B/C/D-like" evidence="9">
    <location>
        <begin position="96"/>
        <end position="248"/>
    </location>
</feature>
<feature type="transmembrane region" description="Helical" evidence="8">
    <location>
        <begin position="319"/>
        <end position="336"/>
    </location>
</feature>
<dbReference type="PANTHER" id="PTHR33908:SF11">
    <property type="entry name" value="MEMBRANE PROTEIN"/>
    <property type="match status" value="1"/>
</dbReference>
<dbReference type="InterPro" id="IPR050297">
    <property type="entry name" value="LipidA_mod_glycosyltrf_83"/>
</dbReference>
<name>A0A0A1VRX6_MICAE</name>
<keyword evidence="2" id="KW-1003">Cell membrane</keyword>
<dbReference type="Pfam" id="PF13231">
    <property type="entry name" value="PMT_2"/>
    <property type="match status" value="1"/>
</dbReference>
<feature type="transmembrane region" description="Helical" evidence="8">
    <location>
        <begin position="125"/>
        <end position="144"/>
    </location>
</feature>
<reference evidence="11" key="1">
    <citation type="journal article" date="2015" name="Genome">
        <title>Whole Genome Sequence of the Non-Microcystin-Producing Microcystis aeruginosa Strain NIES-44.</title>
        <authorList>
            <person name="Okano K."/>
            <person name="Miyata N."/>
            <person name="Ozaki Y."/>
        </authorList>
    </citation>
    <scope>NUCLEOTIDE SEQUENCE [LARGE SCALE GENOMIC DNA]</scope>
    <source>
        <strain evidence="11">NIES-44</strain>
    </source>
</reference>
<gene>
    <name evidence="10" type="ORF">N44_00329</name>
</gene>
<feature type="transmembrane region" description="Helical" evidence="8">
    <location>
        <begin position="400"/>
        <end position="418"/>
    </location>
</feature>
<comment type="caution">
    <text evidence="10">The sequence shown here is derived from an EMBL/GenBank/DDBJ whole genome shotgun (WGS) entry which is preliminary data.</text>
</comment>
<feature type="transmembrane region" description="Helical" evidence="8">
    <location>
        <begin position="430"/>
        <end position="450"/>
    </location>
</feature>
<evidence type="ECO:0000256" key="5">
    <source>
        <dbReference type="ARBA" id="ARBA00022692"/>
    </source>
</evidence>
<evidence type="ECO:0000256" key="4">
    <source>
        <dbReference type="ARBA" id="ARBA00022679"/>
    </source>
</evidence>
<comment type="subcellular location">
    <subcellularLocation>
        <location evidence="1">Cell membrane</location>
        <topology evidence="1">Multi-pass membrane protein</topology>
    </subcellularLocation>
</comment>
<keyword evidence="3" id="KW-0328">Glycosyltransferase</keyword>
<evidence type="ECO:0000256" key="2">
    <source>
        <dbReference type="ARBA" id="ARBA00022475"/>
    </source>
</evidence>
<keyword evidence="7 8" id="KW-0472">Membrane</keyword>
<evidence type="ECO:0000256" key="8">
    <source>
        <dbReference type="SAM" id="Phobius"/>
    </source>
</evidence>
<evidence type="ECO:0000259" key="9">
    <source>
        <dbReference type="Pfam" id="PF13231"/>
    </source>
</evidence>
<proteinExistence type="predicted"/>
<accession>A0A0A1VRX6</accession>
<feature type="transmembrane region" description="Helical" evidence="8">
    <location>
        <begin position="342"/>
        <end position="360"/>
    </location>
</feature>
<feature type="transmembrane region" description="Helical" evidence="8">
    <location>
        <begin position="285"/>
        <end position="307"/>
    </location>
</feature>
<dbReference type="RefSeq" id="WP_045357626.1">
    <property type="nucleotide sequence ID" value="NZ_BBPA01000018.1"/>
</dbReference>
<evidence type="ECO:0000256" key="1">
    <source>
        <dbReference type="ARBA" id="ARBA00004651"/>
    </source>
</evidence>
<organism evidence="10 11">
    <name type="scientific">Microcystis aeruginosa NIES-44</name>
    <dbReference type="NCBI Taxonomy" id="449439"/>
    <lineage>
        <taxon>Bacteria</taxon>
        <taxon>Bacillati</taxon>
        <taxon>Cyanobacteriota</taxon>
        <taxon>Cyanophyceae</taxon>
        <taxon>Oscillatoriophycideae</taxon>
        <taxon>Chroococcales</taxon>
        <taxon>Microcystaceae</taxon>
        <taxon>Microcystis</taxon>
    </lineage>
</organism>
<dbReference type="EMBL" id="BBPA01000018">
    <property type="protein sequence ID" value="GAL92041.1"/>
    <property type="molecule type" value="Genomic_DNA"/>
</dbReference>
<keyword evidence="4 10" id="KW-0808">Transferase</keyword>
<dbReference type="AlphaFoldDB" id="A0A0A1VRX6"/>
<dbReference type="Proteomes" id="UP000030321">
    <property type="component" value="Unassembled WGS sequence"/>
</dbReference>
<dbReference type="PANTHER" id="PTHR33908">
    <property type="entry name" value="MANNOSYLTRANSFERASE YKCB-RELATED"/>
    <property type="match status" value="1"/>
</dbReference>
<feature type="transmembrane region" description="Helical" evidence="8">
    <location>
        <begin position="239"/>
        <end position="259"/>
    </location>
</feature>
<feature type="transmembrane region" description="Helical" evidence="8">
    <location>
        <begin position="201"/>
        <end position="232"/>
    </location>
</feature>
<keyword evidence="5 8" id="KW-0812">Transmembrane</keyword>
<sequence length="456" mass="52597">MLQRDFLFNNFEKFDYRLFLGILITGLGFILRYYQYDSLPPYNWTQDEFAFAWSGMSLIQEGVPTSWSFLSTTDDFLVTVWEKTAVRYRFVTPWFDHPPLFGLIVGMTAILSGAKEFFDCSLTVIRIPSLVFGTLSIFLLYLLALRLTNTGVAIITSLIFATNPNTVFLSRLAVSENLLLCLSLAVALLFFQYGEKSQKKYLYLAIFLGGLAPLVKVTGLYILGSLVALLLLQKNWRDSLIASLTAVLSFGLYYLYGWFYDFSWFLTTLQEHKNRFTDFAMLKNLVLPTVFFEDGWLIFSWITLLLVSRFPLKISKIRLVIFPILIYTILLTFSGAQSHYYAWYVIPYYGFLFLVLGIFLDDFRKNPDFIGAATIFIFLVVWSVNLNIKDWVLSSPYGRYYFIIGTAITLGGFFFNDLTEKKSKILTNFVKIIMLIVFWGLLLGNLHLILNYKLPS</sequence>
<feature type="transmembrane region" description="Helical" evidence="8">
    <location>
        <begin position="369"/>
        <end position="388"/>
    </location>
</feature>
<feature type="transmembrane region" description="Helical" evidence="8">
    <location>
        <begin position="177"/>
        <end position="195"/>
    </location>
</feature>
<dbReference type="GO" id="GO:0009103">
    <property type="term" value="P:lipopolysaccharide biosynthetic process"/>
    <property type="evidence" value="ECO:0007669"/>
    <property type="project" value="UniProtKB-ARBA"/>
</dbReference>
<evidence type="ECO:0000256" key="7">
    <source>
        <dbReference type="ARBA" id="ARBA00023136"/>
    </source>
</evidence>
<dbReference type="InterPro" id="IPR038731">
    <property type="entry name" value="RgtA/B/C-like"/>
</dbReference>